<reference evidence="6 7" key="1">
    <citation type="submission" date="2017-05" db="EMBL/GenBank/DDBJ databases">
        <title>Complete and WGS of Bordetella genogroups.</title>
        <authorList>
            <person name="Spilker T."/>
            <person name="LiPuma J."/>
        </authorList>
    </citation>
    <scope>NUCLEOTIDE SEQUENCE [LARGE SCALE GENOMIC DNA]</scope>
    <source>
        <strain evidence="6 7">AU10456</strain>
    </source>
</reference>
<keyword evidence="1 4" id="KW-0349">Heme</keyword>
<dbReference type="Pfam" id="PF00034">
    <property type="entry name" value="Cytochrom_C"/>
    <property type="match status" value="1"/>
</dbReference>
<dbReference type="OrthoDB" id="3540130at2"/>
<evidence type="ECO:0000313" key="6">
    <source>
        <dbReference type="EMBL" id="OZI52249.1"/>
    </source>
</evidence>
<keyword evidence="2 4" id="KW-0479">Metal-binding</keyword>
<evidence type="ECO:0000313" key="7">
    <source>
        <dbReference type="Proteomes" id="UP000216913"/>
    </source>
</evidence>
<dbReference type="AlphaFoldDB" id="A0A261TRJ9"/>
<dbReference type="InterPro" id="IPR009056">
    <property type="entry name" value="Cyt_c-like_dom"/>
</dbReference>
<dbReference type="GO" id="GO:0009055">
    <property type="term" value="F:electron transfer activity"/>
    <property type="evidence" value="ECO:0007669"/>
    <property type="project" value="InterPro"/>
</dbReference>
<dbReference type="Gene3D" id="1.10.760.10">
    <property type="entry name" value="Cytochrome c-like domain"/>
    <property type="match status" value="1"/>
</dbReference>
<evidence type="ECO:0000256" key="4">
    <source>
        <dbReference type="PROSITE-ProRule" id="PRU00433"/>
    </source>
</evidence>
<organism evidence="6 7">
    <name type="scientific">Bordetella genomosp. 5</name>
    <dbReference type="NCBI Taxonomy" id="1395608"/>
    <lineage>
        <taxon>Bacteria</taxon>
        <taxon>Pseudomonadati</taxon>
        <taxon>Pseudomonadota</taxon>
        <taxon>Betaproteobacteria</taxon>
        <taxon>Burkholderiales</taxon>
        <taxon>Alcaligenaceae</taxon>
        <taxon>Bordetella</taxon>
    </lineage>
</organism>
<sequence length="122" mass="12498">MLPALLLALAGCGDPAEPLAAAPSASALPAADATRGRARIAELGCAACHSVPGLRSPTAQVGPTLEGLSQRTYIGGKLPNTPDNLVRWLIDPPAIDPRTAMPSHGLDRRDAADIAAYLLAQD</sequence>
<gene>
    <name evidence="6" type="ORF">CAL25_10425</name>
</gene>
<name>A0A261TRJ9_9BORD</name>
<keyword evidence="7" id="KW-1185">Reference proteome</keyword>
<accession>A0A261TRJ9</accession>
<proteinExistence type="predicted"/>
<dbReference type="GO" id="GO:0046872">
    <property type="term" value="F:metal ion binding"/>
    <property type="evidence" value="ECO:0007669"/>
    <property type="project" value="UniProtKB-KW"/>
</dbReference>
<dbReference type="SUPFAM" id="SSF46626">
    <property type="entry name" value="Cytochrome c"/>
    <property type="match status" value="1"/>
</dbReference>
<dbReference type="EMBL" id="NEVP01000006">
    <property type="protein sequence ID" value="OZI52249.1"/>
    <property type="molecule type" value="Genomic_DNA"/>
</dbReference>
<keyword evidence="3 4" id="KW-0408">Iron</keyword>
<evidence type="ECO:0000256" key="1">
    <source>
        <dbReference type="ARBA" id="ARBA00022617"/>
    </source>
</evidence>
<dbReference type="GO" id="GO:0020037">
    <property type="term" value="F:heme binding"/>
    <property type="evidence" value="ECO:0007669"/>
    <property type="project" value="InterPro"/>
</dbReference>
<comment type="caution">
    <text evidence="6">The sequence shown here is derived from an EMBL/GenBank/DDBJ whole genome shotgun (WGS) entry which is preliminary data.</text>
</comment>
<dbReference type="PROSITE" id="PS51007">
    <property type="entry name" value="CYTC"/>
    <property type="match status" value="1"/>
</dbReference>
<evidence type="ECO:0000259" key="5">
    <source>
        <dbReference type="PROSITE" id="PS51007"/>
    </source>
</evidence>
<evidence type="ECO:0000256" key="3">
    <source>
        <dbReference type="ARBA" id="ARBA00023004"/>
    </source>
</evidence>
<evidence type="ECO:0000256" key="2">
    <source>
        <dbReference type="ARBA" id="ARBA00022723"/>
    </source>
</evidence>
<protein>
    <submittedName>
        <fullName evidence="6">Cytochrome C</fullName>
    </submittedName>
</protein>
<dbReference type="InterPro" id="IPR036909">
    <property type="entry name" value="Cyt_c-like_dom_sf"/>
</dbReference>
<dbReference type="Proteomes" id="UP000216913">
    <property type="component" value="Unassembled WGS sequence"/>
</dbReference>
<feature type="domain" description="Cytochrome c" evidence="5">
    <location>
        <begin position="31"/>
        <end position="122"/>
    </location>
</feature>